<evidence type="ECO:0000256" key="8">
    <source>
        <dbReference type="SAM" id="Coils"/>
    </source>
</evidence>
<feature type="compositionally biased region" description="Polar residues" evidence="9">
    <location>
        <begin position="346"/>
        <end position="355"/>
    </location>
</feature>
<evidence type="ECO:0000313" key="11">
    <source>
        <dbReference type="Proteomes" id="UP001283361"/>
    </source>
</evidence>
<dbReference type="GO" id="GO:0005654">
    <property type="term" value="C:nucleoplasm"/>
    <property type="evidence" value="ECO:0007669"/>
    <property type="project" value="TreeGrafter"/>
</dbReference>
<keyword evidence="4" id="KW-0747">Spliceosome</keyword>
<proteinExistence type="inferred from homology"/>
<evidence type="ECO:0000256" key="1">
    <source>
        <dbReference type="ARBA" id="ARBA00006938"/>
    </source>
</evidence>
<dbReference type="GO" id="GO:0008380">
    <property type="term" value="P:RNA splicing"/>
    <property type="evidence" value="ECO:0007669"/>
    <property type="project" value="UniProtKB-KW"/>
</dbReference>
<dbReference type="InterPro" id="IPR034264">
    <property type="entry name" value="RBM48_RRM"/>
</dbReference>
<dbReference type="AlphaFoldDB" id="A0AAE1ART5"/>
<feature type="coiled-coil region" evidence="8">
    <location>
        <begin position="125"/>
        <end position="152"/>
    </location>
</feature>
<accession>A0AAE1ART5</accession>
<dbReference type="InterPro" id="IPR039599">
    <property type="entry name" value="RBM48"/>
</dbReference>
<keyword evidence="5" id="KW-0694">RNA-binding</keyword>
<dbReference type="GO" id="GO:0003723">
    <property type="term" value="F:RNA binding"/>
    <property type="evidence" value="ECO:0007669"/>
    <property type="project" value="UniProtKB-KW"/>
</dbReference>
<keyword evidence="3" id="KW-0507">mRNA processing</keyword>
<evidence type="ECO:0000256" key="5">
    <source>
        <dbReference type="ARBA" id="ARBA00022884"/>
    </source>
</evidence>
<evidence type="ECO:0000256" key="3">
    <source>
        <dbReference type="ARBA" id="ARBA00022664"/>
    </source>
</evidence>
<comment type="similarity">
    <text evidence="1">Belongs to the RBM48 family.</text>
</comment>
<organism evidence="10 11">
    <name type="scientific">Elysia crispata</name>
    <name type="common">lettuce slug</name>
    <dbReference type="NCBI Taxonomy" id="231223"/>
    <lineage>
        <taxon>Eukaryota</taxon>
        <taxon>Metazoa</taxon>
        <taxon>Spiralia</taxon>
        <taxon>Lophotrochozoa</taxon>
        <taxon>Mollusca</taxon>
        <taxon>Gastropoda</taxon>
        <taxon>Heterobranchia</taxon>
        <taxon>Euthyneura</taxon>
        <taxon>Panpulmonata</taxon>
        <taxon>Sacoglossa</taxon>
        <taxon>Placobranchoidea</taxon>
        <taxon>Plakobranchidae</taxon>
        <taxon>Elysia</taxon>
    </lineage>
</organism>
<dbReference type="PANTHER" id="PTHR20957:SF0">
    <property type="entry name" value="RNA-BINDING PROTEIN 48"/>
    <property type="match status" value="1"/>
</dbReference>
<comment type="function">
    <text evidence="7">As a component of the minor spliceosome, involved in the splicing of U12-type introns in pre-mRNAs.</text>
</comment>
<evidence type="ECO:0000256" key="7">
    <source>
        <dbReference type="ARBA" id="ARBA00035004"/>
    </source>
</evidence>
<dbReference type="SUPFAM" id="SSF54928">
    <property type="entry name" value="RNA-binding domain, RBD"/>
    <property type="match status" value="1"/>
</dbReference>
<keyword evidence="11" id="KW-1185">Reference proteome</keyword>
<feature type="region of interest" description="Disordered" evidence="9">
    <location>
        <begin position="343"/>
        <end position="399"/>
    </location>
</feature>
<protein>
    <recommendedName>
        <fullName evidence="2">RNA-binding protein 48</fullName>
    </recommendedName>
</protein>
<comment type="caution">
    <text evidence="10">The sequence shown here is derived from an EMBL/GenBank/DDBJ whole genome shotgun (WGS) entry which is preliminary data.</text>
</comment>
<dbReference type="FunFam" id="3.30.70.330:FF:000424">
    <property type="entry name" value="RNA-binding protein 48 isoform X4"/>
    <property type="match status" value="1"/>
</dbReference>
<dbReference type="GO" id="GO:0006397">
    <property type="term" value="P:mRNA processing"/>
    <property type="evidence" value="ECO:0007669"/>
    <property type="project" value="UniProtKB-KW"/>
</dbReference>
<keyword evidence="6" id="KW-0508">mRNA splicing</keyword>
<dbReference type="PANTHER" id="PTHR20957">
    <property type="entry name" value="RNA-BINDING PROTEIN 48"/>
    <property type="match status" value="1"/>
</dbReference>
<dbReference type="Proteomes" id="UP001283361">
    <property type="component" value="Unassembled WGS sequence"/>
</dbReference>
<dbReference type="CDD" id="cd12442">
    <property type="entry name" value="RRM_RBM48"/>
    <property type="match status" value="1"/>
</dbReference>
<evidence type="ECO:0000313" key="10">
    <source>
        <dbReference type="EMBL" id="KAK3792875.1"/>
    </source>
</evidence>
<dbReference type="InterPro" id="IPR035979">
    <property type="entry name" value="RBD_domain_sf"/>
</dbReference>
<reference evidence="10" key="1">
    <citation type="journal article" date="2023" name="G3 (Bethesda)">
        <title>A reference genome for the long-term kleptoplast-retaining sea slug Elysia crispata morphotype clarki.</title>
        <authorList>
            <person name="Eastman K.E."/>
            <person name="Pendleton A.L."/>
            <person name="Shaikh M.A."/>
            <person name="Suttiyut T."/>
            <person name="Ogas R."/>
            <person name="Tomko P."/>
            <person name="Gavelis G."/>
            <person name="Widhalm J.R."/>
            <person name="Wisecaver J.H."/>
        </authorList>
    </citation>
    <scope>NUCLEOTIDE SEQUENCE</scope>
    <source>
        <strain evidence="10">ECLA1</strain>
    </source>
</reference>
<sequence length="423" mass="47506">MEVPSHHLKQKVCVSRPPYREGRHPKAVKVYTVNNESAYLIIQGVPSVGAGGELNKLCSSFGPLEEFRPLDEYPCEDKYTEVYLIKYKKIQSSRFAKKKLDEHSFFGGSLHVCYAPEYESLQETREKLCDRRQVVAKKIRQLTNESTNLQQQRQLNCTNVESIEAGMESRVPPIPPVVPMHIKNLEMPFLNQHEVFGNVASLPIASTPVTHSSEQSPSLTLANSSMDFSQPQSENHTKHNVFQLPLPPKPFKISPQLKWGNKNWRQYEYSKVPTAHANLPEGYDGRLSVPEYRTFSDSVSKIETINKKDNLNPENLQIVIRDYKVQKPAPKFVPRQAVKKAAMGSASGQEATETKQPVAAAGGSQDDNLRKNAFRLGKVQGPEEIPGRKRALPTEAQQSVNDTIVSIRGKISKIIGEKVVQKP</sequence>
<name>A0AAE1ART5_9GAST</name>
<keyword evidence="8" id="KW-0175">Coiled coil</keyword>
<gene>
    <name evidence="10" type="ORF">RRG08_039809</name>
</gene>
<evidence type="ECO:0000256" key="6">
    <source>
        <dbReference type="ARBA" id="ARBA00023187"/>
    </source>
</evidence>
<evidence type="ECO:0000256" key="9">
    <source>
        <dbReference type="SAM" id="MobiDB-lite"/>
    </source>
</evidence>
<evidence type="ECO:0000256" key="2">
    <source>
        <dbReference type="ARBA" id="ARBA00015189"/>
    </source>
</evidence>
<dbReference type="GO" id="GO:0005681">
    <property type="term" value="C:spliceosomal complex"/>
    <property type="evidence" value="ECO:0007669"/>
    <property type="project" value="UniProtKB-KW"/>
</dbReference>
<dbReference type="EMBL" id="JAWDGP010001320">
    <property type="protein sequence ID" value="KAK3792875.1"/>
    <property type="molecule type" value="Genomic_DNA"/>
</dbReference>
<evidence type="ECO:0000256" key="4">
    <source>
        <dbReference type="ARBA" id="ARBA00022728"/>
    </source>
</evidence>